<evidence type="ECO:0000256" key="1">
    <source>
        <dbReference type="SAM" id="MobiDB-lite"/>
    </source>
</evidence>
<gene>
    <name evidence="2" type="ORF">FNAPI_4514</name>
</gene>
<comment type="caution">
    <text evidence="2">The sequence shown here is derived from an EMBL/GenBank/DDBJ whole genome shotgun (WGS) entry which is preliminary data.</text>
</comment>
<reference evidence="2 3" key="1">
    <citation type="submission" date="2020-05" db="EMBL/GenBank/DDBJ databases">
        <title>Identification and distribution of gene clusters putatively required for synthesis of sphingolipid metabolism inhibitors in phylogenetically diverse species of the filamentous fungus Fusarium.</title>
        <authorList>
            <person name="Kim H.-S."/>
            <person name="Busman M."/>
            <person name="Brown D.W."/>
            <person name="Divon H."/>
            <person name="Uhlig S."/>
            <person name="Proctor R.H."/>
        </authorList>
    </citation>
    <scope>NUCLEOTIDE SEQUENCE [LARGE SCALE GENOMIC DNA]</scope>
    <source>
        <strain evidence="2 3">NRRL 25196</strain>
    </source>
</reference>
<keyword evidence="3" id="KW-1185">Reference proteome</keyword>
<proteinExistence type="predicted"/>
<evidence type="ECO:0000313" key="3">
    <source>
        <dbReference type="Proteomes" id="UP000574317"/>
    </source>
</evidence>
<accession>A0A8H5JQR7</accession>
<feature type="region of interest" description="Disordered" evidence="1">
    <location>
        <begin position="125"/>
        <end position="165"/>
    </location>
</feature>
<dbReference type="Proteomes" id="UP000574317">
    <property type="component" value="Unassembled WGS sequence"/>
</dbReference>
<organism evidence="2 3">
    <name type="scientific">Fusarium napiforme</name>
    <dbReference type="NCBI Taxonomy" id="42672"/>
    <lineage>
        <taxon>Eukaryota</taxon>
        <taxon>Fungi</taxon>
        <taxon>Dikarya</taxon>
        <taxon>Ascomycota</taxon>
        <taxon>Pezizomycotina</taxon>
        <taxon>Sordariomycetes</taxon>
        <taxon>Hypocreomycetidae</taxon>
        <taxon>Hypocreales</taxon>
        <taxon>Nectriaceae</taxon>
        <taxon>Fusarium</taxon>
        <taxon>Fusarium fujikuroi species complex</taxon>
    </lineage>
</organism>
<name>A0A8H5JQR7_9HYPO</name>
<evidence type="ECO:0000313" key="2">
    <source>
        <dbReference type="EMBL" id="KAF5559872.1"/>
    </source>
</evidence>
<protein>
    <submittedName>
        <fullName evidence="2">Uncharacterized protein</fullName>
    </submittedName>
</protein>
<dbReference type="EMBL" id="JAAOAO010000163">
    <property type="protein sequence ID" value="KAF5559872.1"/>
    <property type="molecule type" value="Genomic_DNA"/>
</dbReference>
<dbReference type="AlphaFoldDB" id="A0A8H5JQR7"/>
<sequence>MVPDDGAPVAFSLPAEYRERVPPKHALSAKQVGFITRDITNAFRLGEEKASKHHNDKVADPEASIDGQCTSSFVTHAAQPVYRLTTTPSAAAELQASTPVQRATTARAVVHELCSRDDELCTMHPHIKKSGTSSDDGWGAPPPATDDWQTPQPPIGDESDISDAHIDDKSDLPAIPRYEVVPPLQVVLAPSVKLLTSSLPSTEANHEDQAPESMAHVEGLVSVPVIDGHEEATASFTEYEEPEFGKYKQAEVFMSAKDIDGGSFDQSSSKPRVAWTAAQNKVVNVPPLDIVVGTPVALVDLGQHTDFALQLIVVDEATRPIEVLSLAF</sequence>